<gene>
    <name evidence="1" type="ORF">CCAM_LOCUS18925</name>
</gene>
<keyword evidence="2" id="KW-1185">Reference proteome</keyword>
<proteinExistence type="predicted"/>
<dbReference type="Proteomes" id="UP000595140">
    <property type="component" value="Unassembled WGS sequence"/>
</dbReference>
<sequence>MRLWRNLTVKKEIEIQKLEREEEERDKALLAPLLLPSSLRIPAFSAHALRISTQTHIQRIDFQLIELDPLRLWRRHSEDFLR</sequence>
<dbReference type="AlphaFoldDB" id="A0A484LLL5"/>
<reference evidence="1 2" key="1">
    <citation type="submission" date="2018-04" db="EMBL/GenBank/DDBJ databases">
        <authorList>
            <person name="Vogel A."/>
        </authorList>
    </citation>
    <scope>NUCLEOTIDE SEQUENCE [LARGE SCALE GENOMIC DNA]</scope>
</reference>
<evidence type="ECO:0000313" key="1">
    <source>
        <dbReference type="EMBL" id="VFQ77149.1"/>
    </source>
</evidence>
<organism evidence="1 2">
    <name type="scientific">Cuscuta campestris</name>
    <dbReference type="NCBI Taxonomy" id="132261"/>
    <lineage>
        <taxon>Eukaryota</taxon>
        <taxon>Viridiplantae</taxon>
        <taxon>Streptophyta</taxon>
        <taxon>Embryophyta</taxon>
        <taxon>Tracheophyta</taxon>
        <taxon>Spermatophyta</taxon>
        <taxon>Magnoliopsida</taxon>
        <taxon>eudicotyledons</taxon>
        <taxon>Gunneridae</taxon>
        <taxon>Pentapetalae</taxon>
        <taxon>asterids</taxon>
        <taxon>lamiids</taxon>
        <taxon>Solanales</taxon>
        <taxon>Convolvulaceae</taxon>
        <taxon>Cuscuteae</taxon>
        <taxon>Cuscuta</taxon>
        <taxon>Cuscuta subgen. Grammica</taxon>
        <taxon>Cuscuta sect. Cleistogrammica</taxon>
    </lineage>
</organism>
<evidence type="ECO:0000313" key="2">
    <source>
        <dbReference type="Proteomes" id="UP000595140"/>
    </source>
</evidence>
<accession>A0A484LLL5</accession>
<name>A0A484LLL5_9ASTE</name>
<dbReference type="EMBL" id="OOIL02001634">
    <property type="protein sequence ID" value="VFQ77149.1"/>
    <property type="molecule type" value="Genomic_DNA"/>
</dbReference>
<protein>
    <submittedName>
        <fullName evidence="1">Uncharacterized protein</fullName>
    </submittedName>
</protein>